<dbReference type="PANTHER" id="PTHR46300:SF2">
    <property type="entry name" value="CYTOCHROME P450 MONOOXYGENASE ALNH-RELATED"/>
    <property type="match status" value="1"/>
</dbReference>
<dbReference type="GO" id="GO:0004497">
    <property type="term" value="F:monooxygenase activity"/>
    <property type="evidence" value="ECO:0007669"/>
    <property type="project" value="UniProtKB-KW"/>
</dbReference>
<dbReference type="Proteomes" id="UP000536711">
    <property type="component" value="Unassembled WGS sequence"/>
</dbReference>
<comment type="cofactor">
    <cofactor evidence="6">
        <name>heme</name>
        <dbReference type="ChEBI" id="CHEBI:30413"/>
    </cofactor>
</comment>
<reference evidence="8 9" key="1">
    <citation type="submission" date="2020-01" db="EMBL/GenBank/DDBJ databases">
        <title>Identification and distribution of gene clusters putatively required for synthesis of sphingolipid metabolism inhibitors in phylogenetically diverse species of the filamentous fungus Fusarium.</title>
        <authorList>
            <person name="Kim H.-S."/>
            <person name="Busman M."/>
            <person name="Brown D.W."/>
            <person name="Divon H."/>
            <person name="Uhlig S."/>
            <person name="Proctor R.H."/>
        </authorList>
    </citation>
    <scope>NUCLEOTIDE SEQUENCE [LARGE SCALE GENOMIC DNA]</scope>
    <source>
        <strain evidence="8 9">NRRL 13308</strain>
    </source>
</reference>
<protein>
    <submittedName>
        <fullName evidence="8">Cytochrome P450</fullName>
    </submittedName>
</protein>
<organism evidence="8 9">
    <name type="scientific">Fusarium acutatum</name>
    <dbReference type="NCBI Taxonomy" id="78861"/>
    <lineage>
        <taxon>Eukaryota</taxon>
        <taxon>Fungi</taxon>
        <taxon>Dikarya</taxon>
        <taxon>Ascomycota</taxon>
        <taxon>Pezizomycotina</taxon>
        <taxon>Sordariomycetes</taxon>
        <taxon>Hypocreomycetidae</taxon>
        <taxon>Hypocreales</taxon>
        <taxon>Nectriaceae</taxon>
        <taxon>Fusarium</taxon>
        <taxon>Fusarium fujikuroi species complex</taxon>
    </lineage>
</organism>
<gene>
    <name evidence="8" type="ORF">FACUT_4341</name>
</gene>
<dbReference type="InterPro" id="IPR002401">
    <property type="entry name" value="Cyt_P450_E_grp-I"/>
</dbReference>
<keyword evidence="6" id="KW-0349">Heme</keyword>
<dbReference type="Pfam" id="PF00067">
    <property type="entry name" value="p450"/>
    <property type="match status" value="1"/>
</dbReference>
<evidence type="ECO:0000313" key="8">
    <source>
        <dbReference type="EMBL" id="KAF4439159.1"/>
    </source>
</evidence>
<evidence type="ECO:0000256" key="3">
    <source>
        <dbReference type="ARBA" id="ARBA00023002"/>
    </source>
</evidence>
<dbReference type="SUPFAM" id="SSF48264">
    <property type="entry name" value="Cytochrome P450"/>
    <property type="match status" value="1"/>
</dbReference>
<dbReference type="PRINTS" id="PR00385">
    <property type="entry name" value="P450"/>
</dbReference>
<dbReference type="EMBL" id="JAADJF010000096">
    <property type="protein sequence ID" value="KAF4439159.1"/>
    <property type="molecule type" value="Genomic_DNA"/>
</dbReference>
<dbReference type="Gene3D" id="1.10.630.10">
    <property type="entry name" value="Cytochrome P450"/>
    <property type="match status" value="1"/>
</dbReference>
<dbReference type="PRINTS" id="PR00463">
    <property type="entry name" value="EP450I"/>
</dbReference>
<dbReference type="InterPro" id="IPR050364">
    <property type="entry name" value="Cytochrome_P450_fung"/>
</dbReference>
<dbReference type="AlphaFoldDB" id="A0A8H4JX43"/>
<evidence type="ECO:0000256" key="2">
    <source>
        <dbReference type="ARBA" id="ARBA00022723"/>
    </source>
</evidence>
<keyword evidence="9" id="KW-1185">Reference proteome</keyword>
<dbReference type="InterPro" id="IPR001128">
    <property type="entry name" value="Cyt_P450"/>
</dbReference>
<evidence type="ECO:0000256" key="5">
    <source>
        <dbReference type="ARBA" id="ARBA00023033"/>
    </source>
</evidence>
<feature type="signal peptide" evidence="7">
    <location>
        <begin position="1"/>
        <end position="24"/>
    </location>
</feature>
<evidence type="ECO:0000313" key="9">
    <source>
        <dbReference type="Proteomes" id="UP000536711"/>
    </source>
</evidence>
<feature type="binding site" description="axial binding residue" evidence="6">
    <location>
        <position position="441"/>
    </location>
    <ligand>
        <name>heme</name>
        <dbReference type="ChEBI" id="CHEBI:30413"/>
    </ligand>
    <ligandPart>
        <name>Fe</name>
        <dbReference type="ChEBI" id="CHEBI:18248"/>
    </ligandPart>
</feature>
<keyword evidence="7" id="KW-0732">Signal</keyword>
<keyword evidence="4 6" id="KW-0408">Iron</keyword>
<dbReference type="InterPro" id="IPR036396">
    <property type="entry name" value="Cyt_P450_sf"/>
</dbReference>
<dbReference type="CDD" id="cd11065">
    <property type="entry name" value="CYP64-like"/>
    <property type="match status" value="1"/>
</dbReference>
<keyword evidence="3" id="KW-0560">Oxidoreductase</keyword>
<dbReference type="OrthoDB" id="5082925at2759"/>
<keyword evidence="2 6" id="KW-0479">Metal-binding</keyword>
<evidence type="ECO:0000256" key="7">
    <source>
        <dbReference type="SAM" id="SignalP"/>
    </source>
</evidence>
<dbReference type="GO" id="GO:0020037">
    <property type="term" value="F:heme binding"/>
    <property type="evidence" value="ECO:0007669"/>
    <property type="project" value="InterPro"/>
</dbReference>
<keyword evidence="5" id="KW-0503">Monooxygenase</keyword>
<dbReference type="PANTHER" id="PTHR46300">
    <property type="entry name" value="P450, PUTATIVE (EUROFUNG)-RELATED-RELATED"/>
    <property type="match status" value="1"/>
</dbReference>
<feature type="chain" id="PRO_5034896983" evidence="7">
    <location>
        <begin position="25"/>
        <end position="530"/>
    </location>
</feature>
<accession>A0A8H4JX43</accession>
<evidence type="ECO:0000256" key="1">
    <source>
        <dbReference type="ARBA" id="ARBA00010617"/>
    </source>
</evidence>
<evidence type="ECO:0000256" key="4">
    <source>
        <dbReference type="ARBA" id="ARBA00023004"/>
    </source>
</evidence>
<comment type="caution">
    <text evidence="8">The sequence shown here is derived from an EMBL/GenBank/DDBJ whole genome shotgun (WGS) entry which is preliminary data.</text>
</comment>
<name>A0A8H4JX43_9HYPO</name>
<comment type="similarity">
    <text evidence="1">Belongs to the cytochrome P450 family.</text>
</comment>
<dbReference type="GO" id="GO:0005506">
    <property type="term" value="F:iron ion binding"/>
    <property type="evidence" value="ECO:0007669"/>
    <property type="project" value="InterPro"/>
</dbReference>
<evidence type="ECO:0000256" key="6">
    <source>
        <dbReference type="PIRSR" id="PIRSR602401-1"/>
    </source>
</evidence>
<dbReference type="GO" id="GO:0016705">
    <property type="term" value="F:oxidoreductase activity, acting on paired donors, with incorporation or reduction of molecular oxygen"/>
    <property type="evidence" value="ECO:0007669"/>
    <property type="project" value="InterPro"/>
</dbReference>
<sequence length="530" mass="60656">MHQHLSILLCTLVAALTILKVVQACKRKPLPPGPRGRYPLLGMTFDEPKYKPWEEFTRWAKMYGPLVYYRTGLQHVVIINDASVYRELITQRSDIYSSRPPSEVGSLVSGGLRVVQMEYGHRWRIDTPQSVRRVFTKVLNAKKCDSYLGYQEREALATLYTLLHNKPEDFSHEIHRYSLSVARTVAFSKRVTSSNSPFGAELREVMANFSSAMQPGKYIVETMPFLGRLPHALQPWRKELAKYHEIEADFSLRCYREALAHAEKYPDQPSVARDIAKEMTDEALAATTCMEIIGAGAETTASTLGFIILALITHPEVVKKAHEELDRVIGRDRFPTWTDEPNLPYIRAIIKEAHRWRVISPLSFQHYTMKEDVFRGYRIPKGSVVRVNHWGMHLDESRYPDPYEFNPERFVNYKLSAAAACNLPNPAERDHFAYGAGKRICPGLHLAERSLYNITSRLLQTFAFEQPRDPKTGELLEIVTVDNVGTRSGLVMAPGRQFDVDFKLRDERIGTLLESEWRAKVSGQGEIWQD</sequence>
<proteinExistence type="inferred from homology"/>